<reference evidence="2" key="1">
    <citation type="journal article" date="2024" name="Syst. Appl. Microbiol.">
        <title>First single-strain enrichments of Electrothrix cable bacteria, description of E. aestuarii sp. nov. and E. rattekaaiensis sp. nov., and proposal of a cable bacteria taxonomy following the rules of the SeqCode.</title>
        <authorList>
            <person name="Plum-Jensen L.E."/>
            <person name="Schramm A."/>
            <person name="Marshall I.P.G."/>
        </authorList>
    </citation>
    <scope>NUCLEOTIDE SEQUENCE</scope>
    <source>
        <strain evidence="2">Rat1</strain>
    </source>
</reference>
<dbReference type="CDD" id="cd09117">
    <property type="entry name" value="PLDc_Bfil_DEXD_like"/>
    <property type="match status" value="1"/>
</dbReference>
<dbReference type="Pfam" id="PF09565">
    <property type="entry name" value="RE_NgoFVII"/>
    <property type="match status" value="1"/>
</dbReference>
<feature type="domain" description="Restriction endonuclease type II NgoFVII N-terminal" evidence="1">
    <location>
        <begin position="6"/>
        <end position="142"/>
    </location>
</feature>
<dbReference type="AlphaFoldDB" id="A0AAU8LYM7"/>
<dbReference type="KEGG" id="eaj:Q3M24_06080"/>
<organism evidence="2">
    <name type="scientific">Candidatus Electrothrix aestuarii</name>
    <dbReference type="NCBI Taxonomy" id="3062594"/>
    <lineage>
        <taxon>Bacteria</taxon>
        <taxon>Pseudomonadati</taxon>
        <taxon>Thermodesulfobacteriota</taxon>
        <taxon>Desulfobulbia</taxon>
        <taxon>Desulfobulbales</taxon>
        <taxon>Desulfobulbaceae</taxon>
        <taxon>Candidatus Electrothrix</taxon>
    </lineage>
</organism>
<evidence type="ECO:0000313" key="2">
    <source>
        <dbReference type="EMBL" id="XCN74314.1"/>
    </source>
</evidence>
<dbReference type="EMBL" id="CP159373">
    <property type="protein sequence ID" value="XCN74314.1"/>
    <property type="molecule type" value="Genomic_DNA"/>
</dbReference>
<gene>
    <name evidence="2" type="ORF">Q3M24_06080</name>
</gene>
<sequence length="414" mass="48058">MLAHAKKSIKIKILTAYYSASFIKSFFKDISKEKRKTCGITLVVNGFSGKRLKEQVKELTRIKKDFNLWGFKKSSIYINYENTLFHTKLYQFVKTTGNIWFLGSANASEIAFSGNEELLVKIGAKRADLERYVDSVISNSIEISKFKPPKINNLINFLKSGTIYFKPNTQIQFTFNELNMPDDVIEELGNLDKTERPRDTNPGVLWGAYNVKRALGMQNSKQKRKIVSTSRFAIETCFGYWVPSTYSKDLDAQIKASGANKRNEIESARDKLEEVGVYEMIEKFDLYLQDVVKILNENDVEWRPAQNLSDKFKTFVQNLQKRLETPKQIERASDPFISSYLPEIWNDPISKEDFFDSFFDYIEYKIKQSSPPLIVRSLKKNFSLDPSNTSKEIRNKMEKQLKKDGWSEDQWVQP</sequence>
<name>A0AAU8LYM7_9BACT</name>
<dbReference type="Gene3D" id="3.30.870.10">
    <property type="entry name" value="Endonuclease Chain A"/>
    <property type="match status" value="1"/>
</dbReference>
<evidence type="ECO:0000259" key="1">
    <source>
        <dbReference type="Pfam" id="PF09565"/>
    </source>
</evidence>
<proteinExistence type="predicted"/>
<reference evidence="2" key="2">
    <citation type="submission" date="2024-06" db="EMBL/GenBank/DDBJ databases">
        <authorList>
            <person name="Plum-Jensen L.E."/>
            <person name="Schramm A."/>
            <person name="Marshall I.P.G."/>
        </authorList>
    </citation>
    <scope>NUCLEOTIDE SEQUENCE</scope>
    <source>
        <strain evidence="2">Rat1</strain>
    </source>
</reference>
<dbReference type="InterPro" id="IPR019065">
    <property type="entry name" value="RE_NgoFVII_N"/>
</dbReference>
<protein>
    <submittedName>
        <fullName evidence="2">Phospholipase D family protein</fullName>
    </submittedName>
</protein>
<accession>A0AAU8LYM7</accession>